<evidence type="ECO:0000256" key="6">
    <source>
        <dbReference type="ARBA" id="ARBA00022806"/>
    </source>
</evidence>
<keyword evidence="3" id="KW-0479">Metal-binding</keyword>
<evidence type="ECO:0000256" key="7">
    <source>
        <dbReference type="ARBA" id="ARBA00022833"/>
    </source>
</evidence>
<feature type="compositionally biased region" description="Basic and acidic residues" evidence="9">
    <location>
        <begin position="589"/>
        <end position="599"/>
    </location>
</feature>
<comment type="subcellular location">
    <subcellularLocation>
        <location evidence="1">Cytoplasm</location>
    </subcellularLocation>
</comment>
<evidence type="ECO:0000256" key="5">
    <source>
        <dbReference type="ARBA" id="ARBA00022771"/>
    </source>
</evidence>
<keyword evidence="6" id="KW-0547">Nucleotide-binding</keyword>
<dbReference type="InterPro" id="IPR047187">
    <property type="entry name" value="SF1_C_Upf1"/>
</dbReference>
<gene>
    <name evidence="11" type="ORF">BP00DRAFT_431962</name>
</gene>
<dbReference type="GO" id="GO:0031048">
    <property type="term" value="P:regulatory ncRNA-mediated heterochromatin formation"/>
    <property type="evidence" value="ECO:0007669"/>
    <property type="project" value="TreeGrafter"/>
</dbReference>
<dbReference type="SUPFAM" id="SSF52540">
    <property type="entry name" value="P-loop containing nucleoside triphosphate hydrolases"/>
    <property type="match status" value="1"/>
</dbReference>
<evidence type="ECO:0000313" key="12">
    <source>
        <dbReference type="Proteomes" id="UP000248817"/>
    </source>
</evidence>
<dbReference type="InterPro" id="IPR041677">
    <property type="entry name" value="DNA2/NAM7_AAA_11"/>
</dbReference>
<dbReference type="PANTHER" id="PTHR10887">
    <property type="entry name" value="DNA2/NAM7 HELICASE FAMILY"/>
    <property type="match status" value="1"/>
</dbReference>
<sequence>MSLHTRLLAHREARIKIQDLIVKTLIVKTLIMKAPIVETIIVDQDLCSDERQDFITSLATEEGLAVVRQIVETEFAKSYSVLGLMFHVHGVLFLKLITNDRVLSSLALERQVGTIYNVIYGPGGRRAVKFFTHVAEHVLRVSSESSTANERSLNNDMLGFEETLLLVAKAFLTTMTLNQEAAIQTAFKPIVESLCNCYNEEDIFSGVASHSLRWVHDNIIKLKDVLSMGESLNRSPAMSFHHGAQHMLPKAKGFQVDLPGELSADGPRHDNDHASIPNIRVLPTISEIYSLERAEFLPARDPVFDTLDQHETGIRRLLDTQFRLLREDTAGLLRDSIRVILNNWDVLVHQPDWRLKRRILRNSDTTPVRIYLGVNVRQVRAGGKKGIEVDLEFDQPLRLKSMSPARRKQYWQATQALKESPVVLALIDGEDHTNVSVTFLQVAKRDLNVTSNPPASRENVPTPVSGLVASATRASISLRLTNDFNDSELANVFNFARFKNSKRPLLLAEFPAVLLNSFDGVLQCLQAQYARPEHVPFATWIVPRPDRNATKQNVSIDTVEQYVTVPPPAYLDIHRSLDLSSLFGEPIADDRTETSRSSDDPTPSFSLQDDPVWVANQLANTTSLDQGQATALVWALRREIALIQGPPGTGKSYVGIQLAKCLSANRDLLDLGPILCVCYTPHALDQFLQGLLDAGITSIVRLGPRSAFPHLEALSIDSYKQADRGPFIRAYNNERHSHHDKVKEIAAELEQVCRSMESGGMEMTLWFVKKRFPFEADRITAVDPDRSEVEAFRLWTQGDDASAWVEIDGPRSPEELLQTDVWTLSPAERMRLYDFWHEGALDELRKAFSSLVKAYYRRKQNLTAVYHAAEARMLQGFHVIGVTTTMLANLSSQIRGVQAKVLICEEAGEILESHVLTALLPSVQHAILIGDHLQLRPRISNLRLSMSYDREGAKYGLDESLFERLANSHFGGNDDDEGQTEGRRFPVTQLNIQRRMHPSVAHLVRETLYPKLQDHPSTAMYPAVAGLKQRLFWLDHRNAEDDGDPSDPMHSKTNTWEVHMVTSLVRHLLRQGKYGPGEIAVLTPYVGQLRLLRDILEQEMTLIIGERDAEGLGEADLTQGEEATVVIVSLVRSNRLRNCGFLKSPNRINVLLSRAKHGMYLIGDANTASTAPMWSAVVDLFEKNENIGPYLELDCERHPHNMMQVSCPDDFSIKSPEGGCAETCGLRLDCGHTCVVKCHSSKQHKAVKCLQKCYKMRRCGHPCARKCYEPCGPCTAIVCNVMLPCGHTIDRVECSRIAKLDTVQCTAELVVKLPWCDHSFKVQCHERGKPMKCSLQCGLELACGHSCQKLCSSCRVQKKEAIVLDHGKCISVCRKGFTNCTHSCDRVCHPATACLPCRRPCEVHCKHSRCPKTCKEPCPPCAELCDSGCEHREACKLPCAVPCDNNPCNRRCEKRMKPCGHQCPGMCGEPCPPSHFCQTCAPLEVLQQQVDLLEFKTYKEIDLDTSPLIFLPCNHFYTVASLDGLLGMNDYFNIDASTGDIISTKPSHWEMMPGSALKGCPECRRPLRDINRYSRILKRFLLDEFTRKFVTFASAQHAELADKIVRFEKQIEDSRTEFLKYWTLEAGVSKSPDQARGAVQAYRAAGLALVKRVKDFIKSVATAEQPLGKLNNMLASAISRQNESMNAKSFADKSVIQTGFGLRGQVLALRLGWVVLRDWDHICNNRNVDNRIRNNLVQLTANHIKSLIEKCLSLKQTTMKANLLQERVEAGIYFALFSMLSLSNMRALGKTVELDTENQTRQRAQDDLEFCERLCIKSPKLLGYLIEDVRDAQRTINEGTFYAQVTSEEKRQVYRAMAEQFAGTGHWYYCQNNHPFTIGECGMPMEEARCPQCEAPVGGLNHQLAEGARPAEDIDQEFGETELTEQEIREGMIMEELRDEMVAGRLEGNLIEM</sequence>
<dbReference type="Pfam" id="PF13087">
    <property type="entry name" value="AAA_12"/>
    <property type="match status" value="1"/>
</dbReference>
<dbReference type="InterPro" id="IPR027417">
    <property type="entry name" value="P-loop_NTPase"/>
</dbReference>
<dbReference type="Gene3D" id="3.40.50.300">
    <property type="entry name" value="P-loop containing nucleotide triphosphate hydrolases"/>
    <property type="match status" value="2"/>
</dbReference>
<feature type="domain" description="RZ-type" evidence="10">
    <location>
        <begin position="1845"/>
        <end position="1921"/>
    </location>
</feature>
<dbReference type="InterPro" id="IPR000967">
    <property type="entry name" value="Znf_NFX1"/>
</dbReference>
<keyword evidence="8" id="KW-0391">Immunity</keyword>
<keyword evidence="7" id="KW-0862">Zinc</keyword>
<evidence type="ECO:0000256" key="4">
    <source>
        <dbReference type="ARBA" id="ARBA00022737"/>
    </source>
</evidence>
<name>A0A2V5JIQ8_9EURO</name>
<keyword evidence="4" id="KW-0677">Repeat</keyword>
<evidence type="ECO:0000259" key="10">
    <source>
        <dbReference type="PROSITE" id="PS51981"/>
    </source>
</evidence>
<dbReference type="Pfam" id="PF13086">
    <property type="entry name" value="AAA_11"/>
    <property type="match status" value="1"/>
</dbReference>
<evidence type="ECO:0000256" key="1">
    <source>
        <dbReference type="ARBA" id="ARBA00004496"/>
    </source>
</evidence>
<keyword evidence="6" id="KW-0378">Hydrolase</keyword>
<dbReference type="GO" id="GO:0004386">
    <property type="term" value="F:helicase activity"/>
    <property type="evidence" value="ECO:0007669"/>
    <property type="project" value="InterPro"/>
</dbReference>
<keyword evidence="12" id="KW-1185">Reference proteome</keyword>
<dbReference type="CDD" id="cd18808">
    <property type="entry name" value="SF1_C_Upf1"/>
    <property type="match status" value="1"/>
</dbReference>
<evidence type="ECO:0000313" key="11">
    <source>
        <dbReference type="EMBL" id="PYI36866.1"/>
    </source>
</evidence>
<feature type="region of interest" description="Disordered" evidence="9">
    <location>
        <begin position="589"/>
        <end position="608"/>
    </location>
</feature>
<dbReference type="SMART" id="SM00438">
    <property type="entry name" value="ZnF_NFX"/>
    <property type="match status" value="6"/>
</dbReference>
<dbReference type="CDD" id="cd17936">
    <property type="entry name" value="EEXXEc_NFX1"/>
    <property type="match status" value="1"/>
</dbReference>
<dbReference type="InterPro" id="IPR045055">
    <property type="entry name" value="DNA2/NAM7-like"/>
</dbReference>
<dbReference type="InterPro" id="IPR041679">
    <property type="entry name" value="DNA2/NAM7-like_C"/>
</dbReference>
<proteinExistence type="predicted"/>
<evidence type="ECO:0000256" key="3">
    <source>
        <dbReference type="ARBA" id="ARBA00022723"/>
    </source>
</evidence>
<dbReference type="Proteomes" id="UP000248817">
    <property type="component" value="Unassembled WGS sequence"/>
</dbReference>
<accession>A0A2V5JIQ8</accession>
<protein>
    <recommendedName>
        <fullName evidence="10">RZ-type domain-containing protein</fullName>
    </recommendedName>
</protein>
<evidence type="ECO:0000256" key="9">
    <source>
        <dbReference type="SAM" id="MobiDB-lite"/>
    </source>
</evidence>
<dbReference type="PROSITE" id="PS51981">
    <property type="entry name" value="ZF_RZ"/>
    <property type="match status" value="1"/>
</dbReference>
<dbReference type="GO" id="GO:0031380">
    <property type="term" value="C:nuclear RNA-directed RNA polymerase complex"/>
    <property type="evidence" value="ECO:0007669"/>
    <property type="project" value="TreeGrafter"/>
</dbReference>
<keyword evidence="6" id="KW-0067">ATP-binding</keyword>
<dbReference type="EMBL" id="KZ825463">
    <property type="protein sequence ID" value="PYI36866.1"/>
    <property type="molecule type" value="Genomic_DNA"/>
</dbReference>
<dbReference type="InterPro" id="IPR046439">
    <property type="entry name" value="ZF_RZ_dom"/>
</dbReference>
<organism evidence="11 12">
    <name type="scientific">Aspergillus indologenus CBS 114.80</name>
    <dbReference type="NCBI Taxonomy" id="1450541"/>
    <lineage>
        <taxon>Eukaryota</taxon>
        <taxon>Fungi</taxon>
        <taxon>Dikarya</taxon>
        <taxon>Ascomycota</taxon>
        <taxon>Pezizomycotina</taxon>
        <taxon>Eurotiomycetes</taxon>
        <taxon>Eurotiomycetidae</taxon>
        <taxon>Eurotiales</taxon>
        <taxon>Aspergillaceae</taxon>
        <taxon>Aspergillus</taxon>
        <taxon>Aspergillus subgen. Circumdati</taxon>
    </lineage>
</organism>
<evidence type="ECO:0000256" key="2">
    <source>
        <dbReference type="ARBA" id="ARBA00022490"/>
    </source>
</evidence>
<evidence type="ECO:0000256" key="8">
    <source>
        <dbReference type="ARBA" id="ARBA00022859"/>
    </source>
</evidence>
<dbReference type="GO" id="GO:0008270">
    <property type="term" value="F:zinc ion binding"/>
    <property type="evidence" value="ECO:0007669"/>
    <property type="project" value="UniProtKB-KW"/>
</dbReference>
<keyword evidence="2" id="KW-0963">Cytoplasm</keyword>
<dbReference type="PANTHER" id="PTHR10887:SF445">
    <property type="entry name" value="NFX1-TYPE ZINC FINGER-CONTAINING PROTEIN 1"/>
    <property type="match status" value="1"/>
</dbReference>
<reference evidence="11 12" key="1">
    <citation type="submission" date="2018-02" db="EMBL/GenBank/DDBJ databases">
        <title>The genomes of Aspergillus section Nigri reveals drivers in fungal speciation.</title>
        <authorList>
            <consortium name="DOE Joint Genome Institute"/>
            <person name="Vesth T.C."/>
            <person name="Nybo J."/>
            <person name="Theobald S."/>
            <person name="Brandl J."/>
            <person name="Frisvad J.C."/>
            <person name="Nielsen K.F."/>
            <person name="Lyhne E.K."/>
            <person name="Kogle M.E."/>
            <person name="Kuo A."/>
            <person name="Riley R."/>
            <person name="Clum A."/>
            <person name="Nolan M."/>
            <person name="Lipzen A."/>
            <person name="Salamov A."/>
            <person name="Henrissat B."/>
            <person name="Wiebenga A."/>
            <person name="De vries R.P."/>
            <person name="Grigoriev I.V."/>
            <person name="Mortensen U.H."/>
            <person name="Andersen M.R."/>
            <person name="Baker S.E."/>
        </authorList>
    </citation>
    <scope>NUCLEOTIDE SEQUENCE [LARGE SCALE GENOMIC DNA]</scope>
    <source>
        <strain evidence="11 12">CBS 114.80</strain>
    </source>
</reference>
<dbReference type="GO" id="GO:0002376">
    <property type="term" value="P:immune system process"/>
    <property type="evidence" value="ECO:0007669"/>
    <property type="project" value="UniProtKB-KW"/>
</dbReference>
<keyword evidence="6" id="KW-0347">Helicase</keyword>
<dbReference type="Pfam" id="PF20173">
    <property type="entry name" value="ZnF_RZ-type"/>
    <property type="match status" value="1"/>
</dbReference>
<dbReference type="GO" id="GO:0005737">
    <property type="term" value="C:cytoplasm"/>
    <property type="evidence" value="ECO:0007669"/>
    <property type="project" value="UniProtKB-SubCell"/>
</dbReference>
<dbReference type="CDD" id="cd06008">
    <property type="entry name" value="NF-X1-zinc-finger"/>
    <property type="match status" value="2"/>
</dbReference>
<keyword evidence="5" id="KW-0863">Zinc-finger</keyword>